<dbReference type="GO" id="GO:0046872">
    <property type="term" value="F:metal ion binding"/>
    <property type="evidence" value="ECO:0007669"/>
    <property type="project" value="UniProtKB-KW"/>
</dbReference>
<dbReference type="InterPro" id="IPR036866">
    <property type="entry name" value="RibonucZ/Hydroxyglut_hydro"/>
</dbReference>
<evidence type="ECO:0000256" key="10">
    <source>
        <dbReference type="ARBA" id="ARBA00022833"/>
    </source>
</evidence>
<dbReference type="InterPro" id="IPR001279">
    <property type="entry name" value="Metallo-B-lactamas"/>
</dbReference>
<feature type="region of interest" description="Disordered" evidence="11">
    <location>
        <begin position="184"/>
        <end position="232"/>
    </location>
</feature>
<dbReference type="eggNOG" id="KOG2121">
    <property type="taxonomic scope" value="Eukaryota"/>
</dbReference>
<evidence type="ECO:0000313" key="14">
    <source>
        <dbReference type="Proteomes" id="UP000266841"/>
    </source>
</evidence>
<dbReference type="GO" id="GO:0042781">
    <property type="term" value="F:3'-tRNA processing endoribonuclease activity"/>
    <property type="evidence" value="ECO:0007669"/>
    <property type="project" value="UniProtKB-EC"/>
</dbReference>
<comment type="catalytic activity">
    <reaction evidence="1">
        <text>Endonucleolytic cleavage of RNA, removing extra 3' nucleotides from tRNA precursor, generating 3' termini of tRNAs. A 3'-hydroxy group is left at the tRNA terminus and a 5'-phosphoryl group is left at the trailer molecule.</text>
        <dbReference type="EC" id="3.1.26.11"/>
    </reaction>
</comment>
<evidence type="ECO:0000256" key="9">
    <source>
        <dbReference type="ARBA" id="ARBA00022801"/>
    </source>
</evidence>
<dbReference type="EMBL" id="AGNL01002403">
    <property type="protein sequence ID" value="EJK76258.1"/>
    <property type="molecule type" value="Genomic_DNA"/>
</dbReference>
<dbReference type="Pfam" id="PF12706">
    <property type="entry name" value="Lactamase_B_2"/>
    <property type="match status" value="1"/>
</dbReference>
<dbReference type="InterPro" id="IPR047151">
    <property type="entry name" value="RNZ2-like"/>
</dbReference>
<feature type="compositionally biased region" description="Basic and acidic residues" evidence="11">
    <location>
        <begin position="284"/>
        <end position="293"/>
    </location>
</feature>
<keyword evidence="5" id="KW-0819">tRNA processing</keyword>
<evidence type="ECO:0000256" key="3">
    <source>
        <dbReference type="ARBA" id="ARBA00007823"/>
    </source>
</evidence>
<dbReference type="EC" id="3.1.26.11" evidence="4"/>
<proteinExistence type="inferred from homology"/>
<keyword evidence="8" id="KW-0255">Endonuclease</keyword>
<evidence type="ECO:0000256" key="7">
    <source>
        <dbReference type="ARBA" id="ARBA00022723"/>
    </source>
</evidence>
<evidence type="ECO:0000256" key="1">
    <source>
        <dbReference type="ARBA" id="ARBA00000402"/>
    </source>
</evidence>
<comment type="similarity">
    <text evidence="3">Belongs to the RNase Z family.</text>
</comment>
<evidence type="ECO:0000256" key="2">
    <source>
        <dbReference type="ARBA" id="ARBA00001947"/>
    </source>
</evidence>
<gene>
    <name evidence="13" type="ORF">THAOC_01992</name>
</gene>
<keyword evidence="10" id="KW-0862">Zinc</keyword>
<dbReference type="PANTHER" id="PTHR12553">
    <property type="entry name" value="ZINC PHOSPHODIESTERASE ELAC PROTEIN 2"/>
    <property type="match status" value="1"/>
</dbReference>
<accession>K0TC37</accession>
<comment type="caution">
    <text evidence="13">The sequence shown here is derived from an EMBL/GenBank/DDBJ whole genome shotgun (WGS) entry which is preliminary data.</text>
</comment>
<keyword evidence="9" id="KW-0378">Hydrolase</keyword>
<evidence type="ECO:0000256" key="6">
    <source>
        <dbReference type="ARBA" id="ARBA00022722"/>
    </source>
</evidence>
<name>K0TC37_THAOC</name>
<dbReference type="CDD" id="cd07718">
    <property type="entry name" value="RNaseZ_ELAC1_ELAC2-C-term-like_MBL-fold"/>
    <property type="match status" value="1"/>
</dbReference>
<dbReference type="GO" id="GO:0005739">
    <property type="term" value="C:mitochondrion"/>
    <property type="evidence" value="ECO:0007669"/>
    <property type="project" value="TreeGrafter"/>
</dbReference>
<keyword evidence="14" id="KW-1185">Reference proteome</keyword>
<dbReference type="PANTHER" id="PTHR12553:SF49">
    <property type="entry name" value="ZINC PHOSPHODIESTERASE ELAC PROTEIN 2"/>
    <property type="match status" value="1"/>
</dbReference>
<feature type="domain" description="Metallo-beta-lactamase" evidence="12">
    <location>
        <begin position="650"/>
        <end position="831"/>
    </location>
</feature>
<dbReference type="AlphaFoldDB" id="K0TC37"/>
<feature type="compositionally biased region" description="Basic and acidic residues" evidence="11">
    <location>
        <begin position="193"/>
        <end position="206"/>
    </location>
</feature>
<keyword evidence="6" id="KW-0540">Nuclease</keyword>
<dbReference type="SUPFAM" id="SSF56281">
    <property type="entry name" value="Metallo-hydrolase/oxidoreductase"/>
    <property type="match status" value="2"/>
</dbReference>
<dbReference type="Proteomes" id="UP000266841">
    <property type="component" value="Unassembled WGS sequence"/>
</dbReference>
<reference evidence="13 14" key="1">
    <citation type="journal article" date="2012" name="Genome Biol.">
        <title>Genome and low-iron response of an oceanic diatom adapted to chronic iron limitation.</title>
        <authorList>
            <person name="Lommer M."/>
            <person name="Specht M."/>
            <person name="Roy A.S."/>
            <person name="Kraemer L."/>
            <person name="Andreson R."/>
            <person name="Gutowska M.A."/>
            <person name="Wolf J."/>
            <person name="Bergner S.V."/>
            <person name="Schilhabel M.B."/>
            <person name="Klostermeier U.C."/>
            <person name="Beiko R.G."/>
            <person name="Rosenstiel P."/>
            <person name="Hippler M."/>
            <person name="Laroche J."/>
        </authorList>
    </citation>
    <scope>NUCLEOTIDE SEQUENCE [LARGE SCALE GENOMIC DNA]</scope>
    <source>
        <strain evidence="13 14">CCMP1005</strain>
    </source>
</reference>
<dbReference type="Gene3D" id="3.60.15.10">
    <property type="entry name" value="Ribonuclease Z/Hydroxyacylglutathione hydrolase-like"/>
    <property type="match status" value="3"/>
</dbReference>
<dbReference type="OMA" id="INYICQL"/>
<organism evidence="13 14">
    <name type="scientific">Thalassiosira oceanica</name>
    <name type="common">Marine diatom</name>
    <dbReference type="NCBI Taxonomy" id="159749"/>
    <lineage>
        <taxon>Eukaryota</taxon>
        <taxon>Sar</taxon>
        <taxon>Stramenopiles</taxon>
        <taxon>Ochrophyta</taxon>
        <taxon>Bacillariophyta</taxon>
        <taxon>Coscinodiscophyceae</taxon>
        <taxon>Thalassiosirophycidae</taxon>
        <taxon>Thalassiosirales</taxon>
        <taxon>Thalassiosiraceae</taxon>
        <taxon>Thalassiosira</taxon>
    </lineage>
</organism>
<evidence type="ECO:0000313" key="13">
    <source>
        <dbReference type="EMBL" id="EJK76258.1"/>
    </source>
</evidence>
<evidence type="ECO:0000256" key="5">
    <source>
        <dbReference type="ARBA" id="ARBA00022694"/>
    </source>
</evidence>
<evidence type="ECO:0000259" key="12">
    <source>
        <dbReference type="Pfam" id="PF12706"/>
    </source>
</evidence>
<evidence type="ECO:0000256" key="11">
    <source>
        <dbReference type="SAM" id="MobiDB-lite"/>
    </source>
</evidence>
<evidence type="ECO:0000256" key="8">
    <source>
        <dbReference type="ARBA" id="ARBA00022759"/>
    </source>
</evidence>
<protein>
    <recommendedName>
        <fullName evidence="4">ribonuclease Z</fullName>
        <ecNumber evidence="4">3.1.26.11</ecNumber>
    </recommendedName>
</protein>
<keyword evidence="7" id="KW-0479">Metal-binding</keyword>
<dbReference type="OrthoDB" id="527344at2759"/>
<comment type="cofactor">
    <cofactor evidence="2">
        <name>Zn(2+)</name>
        <dbReference type="ChEBI" id="CHEBI:29105"/>
    </cofactor>
</comment>
<dbReference type="GO" id="GO:1990180">
    <property type="term" value="P:mitochondrial tRNA 3'-end processing"/>
    <property type="evidence" value="ECO:0007669"/>
    <property type="project" value="TreeGrafter"/>
</dbReference>
<feature type="region of interest" description="Disordered" evidence="11">
    <location>
        <begin position="259"/>
        <end position="293"/>
    </location>
</feature>
<sequence>MRQAPVLHHFPGRLVELVQLLDDFLGVRSLNFCGGPPLIALSVCPRLTGRACDGGSQAPDQPWALDEKVREHLDRSRSFVRPIRLAPHRSALHLLARPISPSHPPLIREMGSIHTIPHWLVNCGEGCQRSFLESASASSSGIGTLRVSSVNRVCLTHIGHDSVGGLPGMILTSADVLDHVAKEIEKASGAPEPEERRDKTAGRDNGRSGNQRKRNGSLVAGDDGSMPDLEIVGPTGTKTFLHSLRHFMRRDRFHVRTHEGKYASSLDKNATSQNTRRKAKRKKKGEDYDGGKKDEVNFDIESIPIEYDCESVSSHVAPRRTHAMSFVFSTAPIPGKFLVDKAKELNVPRGPMYAQLKSGKSVTFIDADTNTEKTVTTEQVVAASSPGIGVAVVYCPSLTVLNGLKLSETLSSFQGGASTDDKKPLVELEVMVHFTPKSIFDTPEYRAWCDSFGSGVDHLTLHSAESLETRVSLDVDSPFLSGISGGIRRSFVNEKLFPSPILKQYSDDSRKGDGSKLSIIEGRPLLDYVLMPKSRRGLNESSLKDIYSPALKDDLHKEAMDSGAVEQASTIMSSGTMSSGTDESSTNLGELIFTGTGSAVPCKHRNVTGKYLRMNNGNSMLLDVGEGTVGQLLRSWKSTLPGDVNAIHEYRSRLEGIKAVWISHPHADHHLGILRLLAERSAICNSPLILMAPRDLFDFLNEYHEPEIRRSFLAVDCFDMLHDGRCGNPMAGKLYDLLGITSCVSIPVAHCKRSFAVVIDGTSFGRLSYSGDCRPSNRFAGVGNGTDLLIHEATFENGMEEDAVLKRHSTVGEAIRISSKMNAKALVLTHFSQRYPKIPLLEDEDHHEKRIPVVVAFDFMRLTPDSLQLASQLVPALRLLYPPSKSNSDDQDEAGKATAKQLMSVPGAFAVRGVL</sequence>
<evidence type="ECO:0000256" key="4">
    <source>
        <dbReference type="ARBA" id="ARBA00012477"/>
    </source>
</evidence>